<evidence type="ECO:0000256" key="6">
    <source>
        <dbReference type="ARBA" id="ARBA00022692"/>
    </source>
</evidence>
<comment type="caution">
    <text evidence="12">The sequence shown here is derived from an EMBL/GenBank/DDBJ whole genome shotgun (WGS) entry which is preliminary data.</text>
</comment>
<keyword evidence="8 10" id="KW-0472">Membrane</keyword>
<keyword evidence="4" id="KW-1003">Cell membrane</keyword>
<evidence type="ECO:0000259" key="11">
    <source>
        <dbReference type="Pfam" id="PF00482"/>
    </source>
</evidence>
<protein>
    <recommendedName>
        <fullName evidence="11">Type II secretion system protein GspF domain-containing protein</fullName>
    </recommendedName>
</protein>
<evidence type="ECO:0000256" key="4">
    <source>
        <dbReference type="ARBA" id="ARBA00022475"/>
    </source>
</evidence>
<evidence type="ECO:0000256" key="1">
    <source>
        <dbReference type="ARBA" id="ARBA00004429"/>
    </source>
</evidence>
<dbReference type="FunFam" id="1.20.81.30:FF:000001">
    <property type="entry name" value="Type II secretion system protein F"/>
    <property type="match status" value="2"/>
</dbReference>
<dbReference type="InterPro" id="IPR001992">
    <property type="entry name" value="T2SS_GspF/T4SS_PilC_CS"/>
</dbReference>
<dbReference type="Pfam" id="PF00482">
    <property type="entry name" value="T2SSF"/>
    <property type="match status" value="2"/>
</dbReference>
<feature type="transmembrane region" description="Helical" evidence="10">
    <location>
        <begin position="168"/>
        <end position="190"/>
    </location>
</feature>
<evidence type="ECO:0000256" key="8">
    <source>
        <dbReference type="ARBA" id="ARBA00023136"/>
    </source>
</evidence>
<evidence type="ECO:0000256" key="9">
    <source>
        <dbReference type="RuleBase" id="RU003923"/>
    </source>
</evidence>
<dbReference type="AlphaFoldDB" id="A0A1G2E5G0"/>
<gene>
    <name evidence="12" type="ORF">A3D46_01835</name>
</gene>
<dbReference type="STRING" id="1801668.A3D46_01835"/>
<feature type="domain" description="Type II secretion system protein GspF" evidence="11">
    <location>
        <begin position="68"/>
        <end position="191"/>
    </location>
</feature>
<dbReference type="GO" id="GO:0005886">
    <property type="term" value="C:plasma membrane"/>
    <property type="evidence" value="ECO:0007669"/>
    <property type="project" value="UniProtKB-SubCell"/>
</dbReference>
<feature type="domain" description="Type II secretion system protein GspF" evidence="11">
    <location>
        <begin position="271"/>
        <end position="394"/>
    </location>
</feature>
<keyword evidence="6 9" id="KW-0812">Transmembrane</keyword>
<feature type="transmembrane region" description="Helical" evidence="10">
    <location>
        <begin position="221"/>
        <end position="240"/>
    </location>
</feature>
<evidence type="ECO:0000256" key="3">
    <source>
        <dbReference type="ARBA" id="ARBA00022448"/>
    </source>
</evidence>
<dbReference type="PANTHER" id="PTHR30012:SF0">
    <property type="entry name" value="TYPE II SECRETION SYSTEM PROTEIN F-RELATED"/>
    <property type="match status" value="1"/>
</dbReference>
<dbReference type="PRINTS" id="PR00812">
    <property type="entry name" value="BCTERIALGSPF"/>
</dbReference>
<evidence type="ECO:0000313" key="13">
    <source>
        <dbReference type="Proteomes" id="UP000178703"/>
    </source>
</evidence>
<dbReference type="InterPro" id="IPR042094">
    <property type="entry name" value="T2SS_GspF_sf"/>
</dbReference>
<feature type="transmembrane region" description="Helical" evidence="10">
    <location>
        <begin position="252"/>
        <end position="272"/>
    </location>
</feature>
<evidence type="ECO:0000256" key="5">
    <source>
        <dbReference type="ARBA" id="ARBA00022519"/>
    </source>
</evidence>
<comment type="similarity">
    <text evidence="2 9">Belongs to the GSP F family.</text>
</comment>
<comment type="subcellular location">
    <subcellularLocation>
        <location evidence="1">Cell inner membrane</location>
        <topology evidence="1">Multi-pass membrane protein</topology>
    </subcellularLocation>
    <subcellularLocation>
        <location evidence="9">Cell membrane</location>
        <topology evidence="9">Multi-pass membrane protein</topology>
    </subcellularLocation>
</comment>
<keyword evidence="5" id="KW-0997">Cell inner membrane</keyword>
<dbReference type="GO" id="GO:0009306">
    <property type="term" value="P:protein secretion"/>
    <property type="evidence" value="ECO:0007669"/>
    <property type="project" value="InterPro"/>
</dbReference>
<accession>A0A1G2E5G0</accession>
<evidence type="ECO:0000256" key="7">
    <source>
        <dbReference type="ARBA" id="ARBA00022989"/>
    </source>
</evidence>
<reference evidence="12 13" key="1">
    <citation type="journal article" date="2016" name="Nat. Commun.">
        <title>Thousands of microbial genomes shed light on interconnected biogeochemical processes in an aquifer system.</title>
        <authorList>
            <person name="Anantharaman K."/>
            <person name="Brown C.T."/>
            <person name="Hug L.A."/>
            <person name="Sharon I."/>
            <person name="Castelle C.J."/>
            <person name="Probst A.J."/>
            <person name="Thomas B.C."/>
            <person name="Singh A."/>
            <person name="Wilkins M.J."/>
            <person name="Karaoz U."/>
            <person name="Brodie E.L."/>
            <person name="Williams K.H."/>
            <person name="Hubbard S.S."/>
            <person name="Banfield J.F."/>
        </authorList>
    </citation>
    <scope>NUCLEOTIDE SEQUENCE [LARGE SCALE GENOMIC DNA]</scope>
</reference>
<dbReference type="InterPro" id="IPR018076">
    <property type="entry name" value="T2SS_GspF_dom"/>
</dbReference>
<keyword evidence="7 10" id="KW-1133">Transmembrane helix</keyword>
<dbReference type="PROSITE" id="PS00874">
    <property type="entry name" value="T2SP_F"/>
    <property type="match status" value="1"/>
</dbReference>
<evidence type="ECO:0000313" key="12">
    <source>
        <dbReference type="EMBL" id="OGZ21093.1"/>
    </source>
</evidence>
<keyword evidence="3 9" id="KW-0813">Transport</keyword>
<dbReference type="InterPro" id="IPR003004">
    <property type="entry name" value="GspF/PilC"/>
</dbReference>
<evidence type="ECO:0000256" key="2">
    <source>
        <dbReference type="ARBA" id="ARBA00005745"/>
    </source>
</evidence>
<dbReference type="Gene3D" id="1.20.81.30">
    <property type="entry name" value="Type II secretion system (T2SS), domain F"/>
    <property type="match status" value="2"/>
</dbReference>
<sequence length="401" mass="44928">MKFNYQARSKKGEVQTGMVEASSREAAILLLQKHNLFVTFLTQAEAKPFYSKKIKIFERVSKKDVVNFSRQLSLMFKSKIPLVQSLHSIAEQTKNPAFREKILMISQEVEGGTRFSQALSAHPKLFSSFYVSMVKAGEASGSLSESLTYLADHLEREYYLNSKIQGAMIYPALIVVVVIGVLVMMMFFVIPNMTKVFTETGQDLPLVTKIVIGLSNLMRHWGWLVFLLSAGAGMGLMRYGKTVEGKKIKDRFFLRVPFVGSFLKMIYLSRFAENLSTLISGGIPIAQSLEITAEIVGNDVYRQIVFEIKEEVIRGENMSKILARHPEAFPPILTQMVAVGEKTGTLDQSLMSVVDFYRKEVERSVDNLLSILEPVMVIFLGGMVAGLLGAILLPLYKMSSF</sequence>
<organism evidence="12 13">
    <name type="scientific">Candidatus Nealsonbacteria bacterium RIFCSPHIGHO2_02_FULL_43_13</name>
    <dbReference type="NCBI Taxonomy" id="1801668"/>
    <lineage>
        <taxon>Bacteria</taxon>
        <taxon>Candidatus Nealsoniibacteriota</taxon>
    </lineage>
</organism>
<dbReference type="PANTHER" id="PTHR30012">
    <property type="entry name" value="GENERAL SECRETION PATHWAY PROTEIN"/>
    <property type="match status" value="1"/>
</dbReference>
<dbReference type="EMBL" id="MHMD01000031">
    <property type="protein sequence ID" value="OGZ21093.1"/>
    <property type="molecule type" value="Genomic_DNA"/>
</dbReference>
<proteinExistence type="inferred from homology"/>
<feature type="transmembrane region" description="Helical" evidence="10">
    <location>
        <begin position="375"/>
        <end position="396"/>
    </location>
</feature>
<dbReference type="Proteomes" id="UP000178703">
    <property type="component" value="Unassembled WGS sequence"/>
</dbReference>
<evidence type="ECO:0000256" key="10">
    <source>
        <dbReference type="SAM" id="Phobius"/>
    </source>
</evidence>
<name>A0A1G2E5G0_9BACT</name>